<dbReference type="GO" id="GO:0016020">
    <property type="term" value="C:membrane"/>
    <property type="evidence" value="ECO:0007669"/>
    <property type="project" value="InterPro"/>
</dbReference>
<organism evidence="4 5">
    <name type="scientific">Spirosoma aureum</name>
    <dbReference type="NCBI Taxonomy" id="2692134"/>
    <lineage>
        <taxon>Bacteria</taxon>
        <taxon>Pseudomonadati</taxon>
        <taxon>Bacteroidota</taxon>
        <taxon>Cytophagia</taxon>
        <taxon>Cytophagales</taxon>
        <taxon>Cytophagaceae</taxon>
        <taxon>Spirosoma</taxon>
    </lineage>
</organism>
<dbReference type="AlphaFoldDB" id="A0A6G9APC6"/>
<feature type="transmembrane region" description="Helical" evidence="2">
    <location>
        <begin position="175"/>
        <end position="196"/>
    </location>
</feature>
<dbReference type="Gene3D" id="3.30.565.10">
    <property type="entry name" value="Histidine kinase-like ATPase, C-terminal domain"/>
    <property type="match status" value="1"/>
</dbReference>
<sequence>MITWLRAYSTHILIGIALVILPLFYFVYNGLSLDPLRPHEHLVQNGLAYILFILFSYLNHTVFVPRWFLTKQYRKYALIAISCLVAAVYFPYRIEQWVFFKSPTENTPQAWARQIFVEEMMFDRRSGPPFRSHSDDRIPPFNSLDHHRGPHQPDGPPHPSSGRSPDDGHGHPFTLLLPVKLAIFFLLGSVSTLISISVQTASRLHQVENDQLQAELRQLKAQIQPHFLFNTLNSIYALAIRQDERTADTIVKLSEFMRYIIRDAHLDKVDLAKEINYIANYIDLQKARLRDSVQVNYQLEGDGKQLKIAPLLLFSYIENAFKYGVSPDEDSKIDIYLRIEKTSLSLNVANKKVQVNSFENSTGVGLQNTRERLRLLYPDAHELIIDNTPTDFHVQLSLTLSE</sequence>
<keyword evidence="4" id="KW-0418">Kinase</keyword>
<dbReference type="EMBL" id="CP050063">
    <property type="protein sequence ID" value="QIP14184.1"/>
    <property type="molecule type" value="Genomic_DNA"/>
</dbReference>
<evidence type="ECO:0000256" key="1">
    <source>
        <dbReference type="SAM" id="MobiDB-lite"/>
    </source>
</evidence>
<evidence type="ECO:0000259" key="3">
    <source>
        <dbReference type="Pfam" id="PF06580"/>
    </source>
</evidence>
<keyword evidence="5" id="KW-1185">Reference proteome</keyword>
<reference evidence="4 5" key="1">
    <citation type="submission" date="2020-03" db="EMBL/GenBank/DDBJ databases">
        <authorList>
            <person name="Kim M.K."/>
        </authorList>
    </citation>
    <scope>NUCLEOTIDE SEQUENCE [LARGE SCALE GENOMIC DNA]</scope>
    <source>
        <strain evidence="4 5">BT328</strain>
    </source>
</reference>
<feature type="transmembrane region" description="Helical" evidence="2">
    <location>
        <begin position="7"/>
        <end position="28"/>
    </location>
</feature>
<name>A0A6G9APC6_9BACT</name>
<dbReference type="InterPro" id="IPR010559">
    <property type="entry name" value="Sig_transdc_His_kin_internal"/>
</dbReference>
<dbReference type="Proteomes" id="UP000501802">
    <property type="component" value="Chromosome"/>
</dbReference>
<keyword evidence="2" id="KW-0812">Transmembrane</keyword>
<evidence type="ECO:0000256" key="2">
    <source>
        <dbReference type="SAM" id="Phobius"/>
    </source>
</evidence>
<keyword evidence="2" id="KW-0472">Membrane</keyword>
<feature type="transmembrane region" description="Helical" evidence="2">
    <location>
        <begin position="76"/>
        <end position="94"/>
    </location>
</feature>
<keyword evidence="4" id="KW-0808">Transferase</keyword>
<protein>
    <submittedName>
        <fullName evidence="4">Histidine kinase</fullName>
    </submittedName>
</protein>
<dbReference type="PANTHER" id="PTHR34220">
    <property type="entry name" value="SENSOR HISTIDINE KINASE YPDA"/>
    <property type="match status" value="1"/>
</dbReference>
<keyword evidence="2" id="KW-1133">Transmembrane helix</keyword>
<dbReference type="PANTHER" id="PTHR34220:SF7">
    <property type="entry name" value="SENSOR HISTIDINE KINASE YPDA"/>
    <property type="match status" value="1"/>
</dbReference>
<feature type="domain" description="Signal transduction histidine kinase internal region" evidence="3">
    <location>
        <begin position="214"/>
        <end position="292"/>
    </location>
</feature>
<dbReference type="InterPro" id="IPR050640">
    <property type="entry name" value="Bact_2-comp_sensor_kinase"/>
</dbReference>
<dbReference type="Pfam" id="PF06580">
    <property type="entry name" value="His_kinase"/>
    <property type="match status" value="1"/>
</dbReference>
<feature type="transmembrane region" description="Helical" evidence="2">
    <location>
        <begin position="48"/>
        <end position="69"/>
    </location>
</feature>
<dbReference type="SUPFAM" id="SSF55874">
    <property type="entry name" value="ATPase domain of HSP90 chaperone/DNA topoisomerase II/histidine kinase"/>
    <property type="match status" value="1"/>
</dbReference>
<dbReference type="InterPro" id="IPR036890">
    <property type="entry name" value="HATPase_C_sf"/>
</dbReference>
<gene>
    <name evidence="4" type="ORF">G8759_16960</name>
</gene>
<dbReference type="RefSeq" id="WP_167209974.1">
    <property type="nucleotide sequence ID" value="NZ_CP050063.1"/>
</dbReference>
<evidence type="ECO:0000313" key="4">
    <source>
        <dbReference type="EMBL" id="QIP14184.1"/>
    </source>
</evidence>
<evidence type="ECO:0000313" key="5">
    <source>
        <dbReference type="Proteomes" id="UP000501802"/>
    </source>
</evidence>
<accession>A0A6G9APC6</accession>
<dbReference type="GO" id="GO:0000155">
    <property type="term" value="F:phosphorelay sensor kinase activity"/>
    <property type="evidence" value="ECO:0007669"/>
    <property type="project" value="InterPro"/>
</dbReference>
<dbReference type="KEGG" id="spib:G8759_16960"/>
<feature type="region of interest" description="Disordered" evidence="1">
    <location>
        <begin position="141"/>
        <end position="167"/>
    </location>
</feature>
<proteinExistence type="predicted"/>